<dbReference type="Pfam" id="PF10300">
    <property type="entry name" value="Iml2-TPR_39"/>
    <property type="match status" value="1"/>
</dbReference>
<evidence type="ECO:0008006" key="4">
    <source>
        <dbReference type="Google" id="ProtNLM"/>
    </source>
</evidence>
<proteinExistence type="predicted"/>
<reference evidence="2" key="1">
    <citation type="submission" date="2023-02" db="EMBL/GenBank/DDBJ databases">
        <title>Identification and recombinant expression of a fungal hydrolase from Papiliotrema laurentii that hydrolyzes apple cutin and clears colloidal polyester polyurethane.</title>
        <authorList>
            <consortium name="DOE Joint Genome Institute"/>
            <person name="Roman V.A."/>
            <person name="Bojanowski C."/>
            <person name="Crable B.R."/>
            <person name="Wagner D.N."/>
            <person name="Hung C.S."/>
            <person name="Nadeau L.J."/>
            <person name="Schratz L."/>
            <person name="Haridas S."/>
            <person name="Pangilinan J."/>
            <person name="Lipzen A."/>
            <person name="Na H."/>
            <person name="Yan M."/>
            <person name="Ng V."/>
            <person name="Grigoriev I.V."/>
            <person name="Spatafora J.W."/>
            <person name="Barlow D."/>
            <person name="Biffinger J."/>
            <person name="Kelley-Loughnane N."/>
            <person name="Varaljay V.A."/>
            <person name="Crookes-Goodson W.J."/>
        </authorList>
    </citation>
    <scope>NUCLEOTIDE SEQUENCE</scope>
    <source>
        <strain evidence="2">5307AH</strain>
    </source>
</reference>
<feature type="compositionally biased region" description="Basic and acidic residues" evidence="1">
    <location>
        <begin position="26"/>
        <end position="41"/>
    </location>
</feature>
<feature type="compositionally biased region" description="Acidic residues" evidence="1">
    <location>
        <begin position="149"/>
        <end position="158"/>
    </location>
</feature>
<sequence length="816" mass="90314">MSFLKKSTSFTRRKEGSESPKPPTVRGDKPPKTKATDDDRRKRSLTGKGRRRLSSLFSSSSLSSYAESSPATSLKGNNMSAPTSGASTPTRSTLAQSTLPDELNALDLSTEPEPITQRRTASLYSAWELEEAAEEESDEEYLTPSEGLSEVEEEDEPEPVPQAAAIDIKEPINSPPPDAPDVLGTGPSTIRRTKPSAGETKVRRRTAKSHALDFDQAESLATDIDICRQILTLFLTSKMKEAEDMCFETDPDGNHLYLISAHGIINGLKGMMTFDSNDLANALEICKATQVTASALRKPSDSIVSRLGGLVKTGAGVHRVKMMTPLERHAELVYAETALMKAMLAIIAGGDWLGLVREALNMRTAHGIYRTLQQFLEDADKDGYDDNVDMDFRSGVLLGTGTSSLMLSLLPGKVLKIAEVFGYAGDRQVALKTLMAAGGWKEGSTEPEFDETNEGIRRPVCDMILLAFHLVISVLMPVDGVDIPVARNILAYNMRRYPDGVFFLYFQARLHTTQCEPELAMQRLQRALDLQLEYVQLQHMCLWDYALNHFQLANWKGALDCFAILKDESNWSRAVYTYSAAACLIELAAEGKAELAEAEALLRMLPTLTKKIAGKSLPIEKLCNRKARKFESQGQRLFLPAMELAYVFGALGHCPRDKLLEVHLPVIDAGLKQLEKGEEYGSGYWDDYCLGHFLRGYVQSSARYQPSSATPAARVVGDDEKIDHGAEADFQAVIRHGPDVELDHYILYHCHYELGRLYARRGDKIKARYNFDVVMHGKLPYTNHHEKKSQGKYSLEGALLLKTHAALQGLNKGEAV</sequence>
<dbReference type="PANTHER" id="PTHR31859:SF1">
    <property type="entry name" value="TETRATRICOPEPTIDE REPEAT PROTEIN 39C"/>
    <property type="match status" value="1"/>
</dbReference>
<dbReference type="SUPFAM" id="SSF48452">
    <property type="entry name" value="TPR-like"/>
    <property type="match status" value="1"/>
</dbReference>
<organism evidence="2 3">
    <name type="scientific">Papiliotrema laurentii</name>
    <name type="common">Cryptococcus laurentii</name>
    <dbReference type="NCBI Taxonomy" id="5418"/>
    <lineage>
        <taxon>Eukaryota</taxon>
        <taxon>Fungi</taxon>
        <taxon>Dikarya</taxon>
        <taxon>Basidiomycota</taxon>
        <taxon>Agaricomycotina</taxon>
        <taxon>Tremellomycetes</taxon>
        <taxon>Tremellales</taxon>
        <taxon>Rhynchogastremaceae</taxon>
        <taxon>Papiliotrema</taxon>
    </lineage>
</organism>
<keyword evidence="3" id="KW-1185">Reference proteome</keyword>
<dbReference type="InterPro" id="IPR019412">
    <property type="entry name" value="IML2/TPR_39"/>
</dbReference>
<feature type="compositionally biased region" description="Acidic residues" evidence="1">
    <location>
        <begin position="128"/>
        <end position="141"/>
    </location>
</feature>
<feature type="compositionally biased region" description="Polar residues" evidence="1">
    <location>
        <begin position="1"/>
        <end position="10"/>
    </location>
</feature>
<feature type="compositionally biased region" description="Low complexity" evidence="1">
    <location>
        <begin position="54"/>
        <end position="74"/>
    </location>
</feature>
<dbReference type="AlphaFoldDB" id="A0AAD9L5W0"/>
<evidence type="ECO:0000256" key="1">
    <source>
        <dbReference type="SAM" id="MobiDB-lite"/>
    </source>
</evidence>
<dbReference type="InterPro" id="IPR011990">
    <property type="entry name" value="TPR-like_helical_dom_sf"/>
</dbReference>
<evidence type="ECO:0000313" key="2">
    <source>
        <dbReference type="EMBL" id="KAK1924786.1"/>
    </source>
</evidence>
<dbReference type="GO" id="GO:0005829">
    <property type="term" value="C:cytosol"/>
    <property type="evidence" value="ECO:0007669"/>
    <property type="project" value="TreeGrafter"/>
</dbReference>
<protein>
    <recommendedName>
        <fullName evidence="4">Tetratricopeptide repeat protein 39B</fullName>
    </recommendedName>
</protein>
<name>A0AAD9L5W0_PAPLA</name>
<feature type="compositionally biased region" description="Polar residues" evidence="1">
    <location>
        <begin position="75"/>
        <end position="99"/>
    </location>
</feature>
<dbReference type="EMBL" id="JAODAN010000004">
    <property type="protein sequence ID" value="KAK1924786.1"/>
    <property type="molecule type" value="Genomic_DNA"/>
</dbReference>
<dbReference type="Proteomes" id="UP001182556">
    <property type="component" value="Unassembled WGS sequence"/>
</dbReference>
<dbReference type="GO" id="GO:0005634">
    <property type="term" value="C:nucleus"/>
    <property type="evidence" value="ECO:0007669"/>
    <property type="project" value="TreeGrafter"/>
</dbReference>
<feature type="region of interest" description="Disordered" evidence="1">
    <location>
        <begin position="1"/>
        <end position="209"/>
    </location>
</feature>
<dbReference type="GO" id="GO:0005741">
    <property type="term" value="C:mitochondrial outer membrane"/>
    <property type="evidence" value="ECO:0007669"/>
    <property type="project" value="TreeGrafter"/>
</dbReference>
<dbReference type="PANTHER" id="PTHR31859">
    <property type="entry name" value="TETRATRICOPEPTIDE REPEAT PROTEIN 39 FAMILY MEMBER"/>
    <property type="match status" value="1"/>
</dbReference>
<accession>A0AAD9L5W0</accession>
<evidence type="ECO:0000313" key="3">
    <source>
        <dbReference type="Proteomes" id="UP001182556"/>
    </source>
</evidence>
<feature type="compositionally biased region" description="Basic residues" evidence="1">
    <location>
        <begin position="42"/>
        <end position="53"/>
    </location>
</feature>
<gene>
    <name evidence="2" type="ORF">DB88DRAFT_486868</name>
</gene>
<comment type="caution">
    <text evidence="2">The sequence shown here is derived from an EMBL/GenBank/DDBJ whole genome shotgun (WGS) entry which is preliminary data.</text>
</comment>